<dbReference type="AlphaFoldDB" id="A0AAX6S507"/>
<evidence type="ECO:0000256" key="1">
    <source>
        <dbReference type="SAM" id="MobiDB-lite"/>
    </source>
</evidence>
<feature type="compositionally biased region" description="Pro residues" evidence="1">
    <location>
        <begin position="188"/>
        <end position="198"/>
    </location>
</feature>
<evidence type="ECO:0000313" key="3">
    <source>
        <dbReference type="RefSeq" id="XP_021103553.1"/>
    </source>
</evidence>
<feature type="region of interest" description="Disordered" evidence="1">
    <location>
        <begin position="107"/>
        <end position="198"/>
    </location>
</feature>
<keyword evidence="2" id="KW-1185">Reference proteome</keyword>
<dbReference type="Proteomes" id="UP000694906">
    <property type="component" value="Unplaced"/>
</dbReference>
<feature type="region of interest" description="Disordered" evidence="1">
    <location>
        <begin position="349"/>
        <end position="401"/>
    </location>
</feature>
<feature type="region of interest" description="Disordered" evidence="1">
    <location>
        <begin position="312"/>
        <end position="331"/>
    </location>
</feature>
<sequence>MPLKHQRAPTFYPSIPSPEATHAFEKGAEKVGWFPSSSGLRQQLRKAPARNRVTEEEAVLQSISQEATRVSSALPAKRRRRPRSPPLFLFPGLFRLWLLPFQGHLSRESRSADSGSCFYKVSSGRRQQPAPRVPPGPAALGGWGRGGGSEDSRGPAEEPGGRRLAEREDPLRGSGEGEGYETTAAPVPHSPPPLHIGVPGPPGGGWLLVLGLRLIHSGARCYGPGRVAAAAAARRGTRPAPLGAAPAPGSRMCRRGWDPPPYYTLEVLRPTPRDEAGIPAPPQRPLTAKQLPVPTRGGRLPAPSRRLQLRLRLRRVQQPPPAGKVRGGRGGRPRLLLAQVVAEVSAAARAPELGPSDAPSRSLSRQQWRQRPELRSLSPSLCAGLSPHSRERGGRRAAPADDASRLATALLPLPILAAPRLAPLAFFPPSPYPALGACGARR</sequence>
<proteinExistence type="predicted"/>
<gene>
    <name evidence="3" type="primary">LOC110346594</name>
</gene>
<reference evidence="3" key="1">
    <citation type="submission" date="2025-08" db="UniProtKB">
        <authorList>
            <consortium name="RefSeq"/>
        </authorList>
    </citation>
    <scope>IDENTIFICATION</scope>
</reference>
<evidence type="ECO:0000313" key="2">
    <source>
        <dbReference type="Proteomes" id="UP000694906"/>
    </source>
</evidence>
<accession>A0AAX6S507</accession>
<feature type="compositionally biased region" description="Basic and acidic residues" evidence="1">
    <location>
        <begin position="148"/>
        <end position="171"/>
    </location>
</feature>
<protein>
    <submittedName>
        <fullName evidence="3">Chondroitin sulfate proteoglycan 5-like</fullName>
    </submittedName>
</protein>
<feature type="compositionally biased region" description="Basic and acidic residues" evidence="1">
    <location>
        <begin position="388"/>
        <end position="401"/>
    </location>
</feature>
<feature type="region of interest" description="Disordered" evidence="1">
    <location>
        <begin position="273"/>
        <end position="306"/>
    </location>
</feature>
<dbReference type="RefSeq" id="XP_021103553.1">
    <property type="nucleotide sequence ID" value="XM_021247894.1"/>
</dbReference>
<name>A0AAX6S507_HETGA</name>
<dbReference type="GeneID" id="110346594"/>
<organism evidence="2 3">
    <name type="scientific">Heterocephalus glaber</name>
    <name type="common">Naked mole rat</name>
    <dbReference type="NCBI Taxonomy" id="10181"/>
    <lineage>
        <taxon>Eukaryota</taxon>
        <taxon>Metazoa</taxon>
        <taxon>Chordata</taxon>
        <taxon>Craniata</taxon>
        <taxon>Vertebrata</taxon>
        <taxon>Euteleostomi</taxon>
        <taxon>Mammalia</taxon>
        <taxon>Eutheria</taxon>
        <taxon>Euarchontoglires</taxon>
        <taxon>Glires</taxon>
        <taxon>Rodentia</taxon>
        <taxon>Hystricomorpha</taxon>
        <taxon>Bathyergidae</taxon>
        <taxon>Heterocephalus</taxon>
    </lineage>
</organism>
<feature type="compositionally biased region" description="Low complexity" evidence="1">
    <location>
        <begin position="360"/>
        <end position="369"/>
    </location>
</feature>